<keyword evidence="4" id="KW-0808">Transferase</keyword>
<dbReference type="InterPro" id="IPR003661">
    <property type="entry name" value="HisK_dim/P_dom"/>
</dbReference>
<dbReference type="AlphaFoldDB" id="X1CJF3"/>
<comment type="catalytic activity">
    <reaction evidence="1">
        <text>ATP + protein L-histidine = ADP + protein N-phospho-L-histidine.</text>
        <dbReference type="EC" id="2.7.13.3"/>
    </reaction>
</comment>
<evidence type="ECO:0000256" key="4">
    <source>
        <dbReference type="ARBA" id="ARBA00022679"/>
    </source>
</evidence>
<evidence type="ECO:0000256" key="3">
    <source>
        <dbReference type="ARBA" id="ARBA00022553"/>
    </source>
</evidence>
<evidence type="ECO:0000259" key="7">
    <source>
        <dbReference type="PROSITE" id="PS50109"/>
    </source>
</evidence>
<sequence>AGWLMSKIITKPIGLLANASEKVTQGDLHTLVNVKSSNEIGVLASSFNQMVVSLRKSRNELQQWGKEMEKRVEKRTEELEHANLKLQELDHLKSMFIASMSHELRTPLNSIIGFTGIILQGMSGEINSEQGKQLTLVKNSANHLLALINDIIDISKIEAGKVEIAIEEFDLSMLAQEIKDSFAVVADKKGLELLLQTQPTLIIKSDRRRTEQILVNFISNAVKFTDRGEIEIKIVKKDKTVEMSVRDKGIGIKKEDMDKLFKTFSRIPIKDRTI</sequence>
<dbReference type="Gene3D" id="6.10.340.10">
    <property type="match status" value="1"/>
</dbReference>
<evidence type="ECO:0000313" key="9">
    <source>
        <dbReference type="EMBL" id="GAG96368.1"/>
    </source>
</evidence>
<reference evidence="9" key="1">
    <citation type="journal article" date="2014" name="Front. Microbiol.">
        <title>High frequency of phylogenetically diverse reductive dehalogenase-homologous genes in deep subseafloor sedimentary metagenomes.</title>
        <authorList>
            <person name="Kawai M."/>
            <person name="Futagami T."/>
            <person name="Toyoda A."/>
            <person name="Takaki Y."/>
            <person name="Nishi S."/>
            <person name="Hori S."/>
            <person name="Arai W."/>
            <person name="Tsubouchi T."/>
            <person name="Morono Y."/>
            <person name="Uchiyama I."/>
            <person name="Ito T."/>
            <person name="Fujiyama A."/>
            <person name="Inagaki F."/>
            <person name="Takami H."/>
        </authorList>
    </citation>
    <scope>NUCLEOTIDE SEQUENCE</scope>
    <source>
        <strain evidence="9">Expedition CK06-06</strain>
    </source>
</reference>
<dbReference type="EMBL" id="BART01027709">
    <property type="protein sequence ID" value="GAG96368.1"/>
    <property type="molecule type" value="Genomic_DNA"/>
</dbReference>
<dbReference type="InterPro" id="IPR003594">
    <property type="entry name" value="HATPase_dom"/>
</dbReference>
<dbReference type="SUPFAM" id="SSF55874">
    <property type="entry name" value="ATPase domain of HSP90 chaperone/DNA topoisomerase II/histidine kinase"/>
    <property type="match status" value="1"/>
</dbReference>
<dbReference type="InterPro" id="IPR050736">
    <property type="entry name" value="Sensor_HK_Regulatory"/>
</dbReference>
<comment type="caution">
    <text evidence="9">The sequence shown here is derived from an EMBL/GenBank/DDBJ whole genome shotgun (WGS) entry which is preliminary data.</text>
</comment>
<dbReference type="CDD" id="cd06225">
    <property type="entry name" value="HAMP"/>
    <property type="match status" value="1"/>
</dbReference>
<evidence type="ECO:0000256" key="2">
    <source>
        <dbReference type="ARBA" id="ARBA00012438"/>
    </source>
</evidence>
<feature type="domain" description="Histidine kinase" evidence="7">
    <location>
        <begin position="99"/>
        <end position="274"/>
    </location>
</feature>
<evidence type="ECO:0000256" key="6">
    <source>
        <dbReference type="ARBA" id="ARBA00023012"/>
    </source>
</evidence>
<name>X1CJF3_9ZZZZ</name>
<protein>
    <recommendedName>
        <fullName evidence="2">histidine kinase</fullName>
        <ecNumber evidence="2">2.7.13.3</ecNumber>
    </recommendedName>
</protein>
<dbReference type="InterPro" id="IPR036890">
    <property type="entry name" value="HATPase_C_sf"/>
</dbReference>
<dbReference type="SUPFAM" id="SSF158472">
    <property type="entry name" value="HAMP domain-like"/>
    <property type="match status" value="1"/>
</dbReference>
<dbReference type="PROSITE" id="PS50885">
    <property type="entry name" value="HAMP"/>
    <property type="match status" value="1"/>
</dbReference>
<dbReference type="PANTHER" id="PTHR43711:SF31">
    <property type="entry name" value="HISTIDINE KINASE"/>
    <property type="match status" value="1"/>
</dbReference>
<accession>X1CJF3</accession>
<gene>
    <name evidence="9" type="ORF">S01H4_49063</name>
</gene>
<dbReference type="PROSITE" id="PS50109">
    <property type="entry name" value="HIS_KIN"/>
    <property type="match status" value="1"/>
</dbReference>
<dbReference type="SUPFAM" id="SSF47384">
    <property type="entry name" value="Homodimeric domain of signal transducing histidine kinase"/>
    <property type="match status" value="1"/>
</dbReference>
<dbReference type="GO" id="GO:0016020">
    <property type="term" value="C:membrane"/>
    <property type="evidence" value="ECO:0007669"/>
    <property type="project" value="InterPro"/>
</dbReference>
<organism evidence="9">
    <name type="scientific">marine sediment metagenome</name>
    <dbReference type="NCBI Taxonomy" id="412755"/>
    <lineage>
        <taxon>unclassified sequences</taxon>
        <taxon>metagenomes</taxon>
        <taxon>ecological metagenomes</taxon>
    </lineage>
</organism>
<dbReference type="SMART" id="SM00304">
    <property type="entry name" value="HAMP"/>
    <property type="match status" value="1"/>
</dbReference>
<evidence type="ECO:0000259" key="8">
    <source>
        <dbReference type="PROSITE" id="PS50885"/>
    </source>
</evidence>
<dbReference type="SMART" id="SM00388">
    <property type="entry name" value="HisKA"/>
    <property type="match status" value="1"/>
</dbReference>
<evidence type="ECO:0000256" key="1">
    <source>
        <dbReference type="ARBA" id="ARBA00000085"/>
    </source>
</evidence>
<dbReference type="PANTHER" id="PTHR43711">
    <property type="entry name" value="TWO-COMPONENT HISTIDINE KINASE"/>
    <property type="match status" value="1"/>
</dbReference>
<dbReference type="InterPro" id="IPR036097">
    <property type="entry name" value="HisK_dim/P_sf"/>
</dbReference>
<dbReference type="InterPro" id="IPR003660">
    <property type="entry name" value="HAMP_dom"/>
</dbReference>
<dbReference type="Gene3D" id="3.30.565.10">
    <property type="entry name" value="Histidine kinase-like ATPase, C-terminal domain"/>
    <property type="match status" value="1"/>
</dbReference>
<dbReference type="InterPro" id="IPR005467">
    <property type="entry name" value="His_kinase_dom"/>
</dbReference>
<dbReference type="EC" id="2.7.13.3" evidence="2"/>
<proteinExistence type="predicted"/>
<evidence type="ECO:0000256" key="5">
    <source>
        <dbReference type="ARBA" id="ARBA00022777"/>
    </source>
</evidence>
<feature type="non-terminal residue" evidence="9">
    <location>
        <position position="274"/>
    </location>
</feature>
<dbReference type="Pfam" id="PF00512">
    <property type="entry name" value="HisKA"/>
    <property type="match status" value="1"/>
</dbReference>
<feature type="domain" description="HAMP" evidence="8">
    <location>
        <begin position="7"/>
        <end position="59"/>
    </location>
</feature>
<feature type="non-terminal residue" evidence="9">
    <location>
        <position position="1"/>
    </location>
</feature>
<dbReference type="Gene3D" id="1.10.287.130">
    <property type="match status" value="1"/>
</dbReference>
<keyword evidence="6" id="KW-0902">Two-component regulatory system</keyword>
<dbReference type="Pfam" id="PF00672">
    <property type="entry name" value="HAMP"/>
    <property type="match status" value="1"/>
</dbReference>
<keyword evidence="5" id="KW-0418">Kinase</keyword>
<keyword evidence="3" id="KW-0597">Phosphoprotein</keyword>
<dbReference type="GO" id="GO:0000155">
    <property type="term" value="F:phosphorelay sensor kinase activity"/>
    <property type="evidence" value="ECO:0007669"/>
    <property type="project" value="InterPro"/>
</dbReference>
<dbReference type="CDD" id="cd00082">
    <property type="entry name" value="HisKA"/>
    <property type="match status" value="1"/>
</dbReference>
<dbReference type="Pfam" id="PF02518">
    <property type="entry name" value="HATPase_c"/>
    <property type="match status" value="1"/>
</dbReference>